<evidence type="ECO:0000313" key="3">
    <source>
        <dbReference type="Proteomes" id="UP001314261"/>
    </source>
</evidence>
<dbReference type="PANTHER" id="PTHR42957:SF1">
    <property type="entry name" value="HELICASE MJ1565-RELATED"/>
    <property type="match status" value="1"/>
</dbReference>
<organism evidence="2 3">
    <name type="scientific">Fructobacillus fructosus</name>
    <dbReference type="NCBI Taxonomy" id="1631"/>
    <lineage>
        <taxon>Bacteria</taxon>
        <taxon>Bacillati</taxon>
        <taxon>Bacillota</taxon>
        <taxon>Bacilli</taxon>
        <taxon>Lactobacillales</taxon>
        <taxon>Lactobacillaceae</taxon>
        <taxon>Fructobacillus</taxon>
    </lineage>
</organism>
<protein>
    <submittedName>
        <fullName evidence="2">Contains HAS-barrel and ATPase domains (HerA)</fullName>
    </submittedName>
</protein>
<dbReference type="SUPFAM" id="SSF52540">
    <property type="entry name" value="P-loop containing nucleoside triphosphate hydrolases"/>
    <property type="match status" value="1"/>
</dbReference>
<dbReference type="InterPro" id="IPR003593">
    <property type="entry name" value="AAA+_ATPase"/>
</dbReference>
<gene>
    <name evidence="2" type="ORF">R54839_PPFHFPJH_00755</name>
</gene>
<proteinExistence type="predicted"/>
<reference evidence="2 3" key="1">
    <citation type="submission" date="2023-10" db="EMBL/GenBank/DDBJ databases">
        <authorList>
            <person name="Botero Cardona J."/>
        </authorList>
    </citation>
    <scope>NUCLEOTIDE SEQUENCE [LARGE SCALE GENOMIC DNA]</scope>
    <source>
        <strain evidence="2 3">R-54839</strain>
    </source>
</reference>
<dbReference type="InterPro" id="IPR002789">
    <property type="entry name" value="HerA_central"/>
</dbReference>
<name>A0ABN9YQ46_9LACO</name>
<dbReference type="Gene3D" id="3.40.50.300">
    <property type="entry name" value="P-loop containing nucleotide triphosphate hydrolases"/>
    <property type="match status" value="2"/>
</dbReference>
<dbReference type="InterPro" id="IPR027417">
    <property type="entry name" value="P-loop_NTPase"/>
</dbReference>
<keyword evidence="3" id="KW-1185">Reference proteome</keyword>
<accession>A0ABN9YQ46</accession>
<dbReference type="EMBL" id="CAUZLR010000004">
    <property type="protein sequence ID" value="CAK1237921.1"/>
    <property type="molecule type" value="Genomic_DNA"/>
</dbReference>
<dbReference type="Proteomes" id="UP001314261">
    <property type="component" value="Unassembled WGS sequence"/>
</dbReference>
<dbReference type="PANTHER" id="PTHR42957">
    <property type="entry name" value="HELICASE MJ1565-RELATED"/>
    <property type="match status" value="1"/>
</dbReference>
<evidence type="ECO:0000259" key="1">
    <source>
        <dbReference type="SMART" id="SM00382"/>
    </source>
</evidence>
<evidence type="ECO:0000313" key="2">
    <source>
        <dbReference type="EMBL" id="CAK1237921.1"/>
    </source>
</evidence>
<dbReference type="Pfam" id="PF01935">
    <property type="entry name" value="DUF87"/>
    <property type="match status" value="1"/>
</dbReference>
<dbReference type="RefSeq" id="WP_010692130.1">
    <property type="nucleotide sequence ID" value="NZ_CAUZLK010000004.1"/>
</dbReference>
<dbReference type="SMART" id="SM00382">
    <property type="entry name" value="AAA"/>
    <property type="match status" value="1"/>
</dbReference>
<dbReference type="InterPro" id="IPR008571">
    <property type="entry name" value="HerA-like"/>
</dbReference>
<comment type="caution">
    <text evidence="2">The sequence shown here is derived from an EMBL/GenBank/DDBJ whole genome shotgun (WGS) entry which is preliminary data.</text>
</comment>
<feature type="domain" description="AAA+ ATPase" evidence="1">
    <location>
        <begin position="29"/>
        <end position="371"/>
    </location>
</feature>
<sequence length="394" mass="45265">MAESSQKKELFLGEKSLHRKFKLSNRMLLSKHLLILGQTGAGKSTSAKQIISQLQEMNQINMVFDPTGEYGRDLDNRISYCLAQNAYIDLSSQSAEELLGVLGLNWNSQLTEKLQAAITSLRIQEQRRVQPMQPLIKVNYSMKEYQEAVNGLLVRNQHYAMQLLPEQLVQEFIRPFNDERADYRLLGQTIDHKAVSHYWPQIQELAQLLQSKRLNQIFGFNDTENQQTRYDLSFILKTFEGRPSRHRSLVIDLSELQPFPAIQQRVISFLMEQLLQNRLKSDATLPVAIFLDEVHRYLPTNQAINENGLFHILREGRKVNLNLVVSTQSMQDLPLSLRGQFGSLLIHRYQATDDLADLPLSKRLLAHLPKLSVGQAVLLTQLGKHHLLKIQQPI</sequence>